<comment type="function">
    <text evidence="8">Ligates lysine onto the cytidine present at position 34 of the AUA codon-specific tRNA(Ile) that contains the anticodon CAU, in an ATP-dependent manner. Cytidine is converted to lysidine, thus changing the amino acid specificity of the tRNA from methionine to isoleucine.</text>
</comment>
<dbReference type="OrthoDB" id="9807403at2"/>
<evidence type="ECO:0000256" key="7">
    <source>
        <dbReference type="ARBA" id="ARBA00048539"/>
    </source>
</evidence>
<keyword evidence="11" id="KW-1185">Reference proteome</keyword>
<dbReference type="HAMAP" id="MF_01161">
    <property type="entry name" value="tRNA_Ile_lys_synt"/>
    <property type="match status" value="1"/>
</dbReference>
<dbReference type="NCBIfam" id="TIGR02432">
    <property type="entry name" value="lysidine_TilS_N"/>
    <property type="match status" value="1"/>
</dbReference>
<dbReference type="InterPro" id="IPR012094">
    <property type="entry name" value="tRNA_Ile_lys_synt"/>
</dbReference>
<comment type="caution">
    <text evidence="10">The sequence shown here is derived from an EMBL/GenBank/DDBJ whole genome shotgun (WGS) entry which is preliminary data.</text>
</comment>
<dbReference type="SUPFAM" id="SSF52402">
    <property type="entry name" value="Adenine nucleotide alpha hydrolases-like"/>
    <property type="match status" value="1"/>
</dbReference>
<comment type="domain">
    <text evidence="8">The N-terminal region contains the highly conserved SGGXDS motif, predicted to be a P-loop motif involved in ATP binding.</text>
</comment>
<keyword evidence="6 8" id="KW-0067">ATP-binding</keyword>
<dbReference type="InterPro" id="IPR011063">
    <property type="entry name" value="TilS/TtcA_N"/>
</dbReference>
<dbReference type="SUPFAM" id="SSF53927">
    <property type="entry name" value="Cytidine deaminase-like"/>
    <property type="match status" value="1"/>
</dbReference>
<reference evidence="10 11" key="1">
    <citation type="submission" date="2018-08" db="EMBL/GenBank/DDBJ databases">
        <title>Meiothermus roseus NBRC 110900 genome sequencing project.</title>
        <authorList>
            <person name="Da Costa M.S."/>
            <person name="Albuquerque L."/>
            <person name="Raposo P."/>
            <person name="Froufe H.J.C."/>
            <person name="Barroso C.S."/>
            <person name="Egas C."/>
        </authorList>
    </citation>
    <scope>NUCLEOTIDE SEQUENCE [LARGE SCALE GENOMIC DNA]</scope>
    <source>
        <strain evidence="10 11">NBRC 110900</strain>
    </source>
</reference>
<evidence type="ECO:0000256" key="1">
    <source>
        <dbReference type="ARBA" id="ARBA00022598"/>
    </source>
</evidence>
<dbReference type="Pfam" id="PF01171">
    <property type="entry name" value="ATP_bind_3"/>
    <property type="match status" value="1"/>
</dbReference>
<dbReference type="InterPro" id="IPR016193">
    <property type="entry name" value="Cytidine_deaminase-like"/>
</dbReference>
<keyword evidence="4 8" id="KW-0547">Nucleotide-binding</keyword>
<dbReference type="InterPro" id="IPR002125">
    <property type="entry name" value="CMP_dCMP_dom"/>
</dbReference>
<dbReference type="AlphaFoldDB" id="A0A399EU92"/>
<evidence type="ECO:0000256" key="5">
    <source>
        <dbReference type="ARBA" id="ARBA00022833"/>
    </source>
</evidence>
<evidence type="ECO:0000259" key="9">
    <source>
        <dbReference type="PROSITE" id="PS51747"/>
    </source>
</evidence>
<dbReference type="GO" id="GO:0005524">
    <property type="term" value="F:ATP binding"/>
    <property type="evidence" value="ECO:0007669"/>
    <property type="project" value="UniProtKB-UniRule"/>
</dbReference>
<comment type="subcellular location">
    <subcellularLocation>
        <location evidence="8">Cytoplasm</location>
    </subcellularLocation>
</comment>
<keyword evidence="5" id="KW-0862">Zinc</keyword>
<dbReference type="Gene3D" id="3.40.50.620">
    <property type="entry name" value="HUPs"/>
    <property type="match status" value="1"/>
</dbReference>
<comment type="catalytic activity">
    <reaction evidence="7 8">
        <text>cytidine(34) in tRNA(Ile2) + L-lysine + ATP = lysidine(34) in tRNA(Ile2) + AMP + diphosphate + H(+)</text>
        <dbReference type="Rhea" id="RHEA:43744"/>
        <dbReference type="Rhea" id="RHEA-COMP:10625"/>
        <dbReference type="Rhea" id="RHEA-COMP:10670"/>
        <dbReference type="ChEBI" id="CHEBI:15378"/>
        <dbReference type="ChEBI" id="CHEBI:30616"/>
        <dbReference type="ChEBI" id="CHEBI:32551"/>
        <dbReference type="ChEBI" id="CHEBI:33019"/>
        <dbReference type="ChEBI" id="CHEBI:82748"/>
        <dbReference type="ChEBI" id="CHEBI:83665"/>
        <dbReference type="ChEBI" id="CHEBI:456215"/>
        <dbReference type="EC" id="6.3.4.19"/>
    </reaction>
</comment>
<dbReference type="GO" id="GO:0005737">
    <property type="term" value="C:cytoplasm"/>
    <property type="evidence" value="ECO:0007669"/>
    <property type="project" value="UniProtKB-SubCell"/>
</dbReference>
<feature type="binding site" evidence="8">
    <location>
        <begin position="26"/>
        <end position="31"/>
    </location>
    <ligand>
        <name>ATP</name>
        <dbReference type="ChEBI" id="CHEBI:30616"/>
    </ligand>
</feature>
<dbReference type="Pfam" id="PF00383">
    <property type="entry name" value="dCMP_cyt_deam_1"/>
    <property type="match status" value="1"/>
</dbReference>
<dbReference type="Proteomes" id="UP000265341">
    <property type="component" value="Unassembled WGS sequence"/>
</dbReference>
<protein>
    <recommendedName>
        <fullName evidence="8">tRNA(Ile)-lysidine synthase</fullName>
        <ecNumber evidence="8">6.3.4.19</ecNumber>
    </recommendedName>
    <alternativeName>
        <fullName evidence="8">tRNA(Ile)-2-lysyl-cytidine synthase</fullName>
    </alternativeName>
    <alternativeName>
        <fullName evidence="8">tRNA(Ile)-lysidine synthetase</fullName>
    </alternativeName>
</protein>
<keyword evidence="3" id="KW-0479">Metal-binding</keyword>
<evidence type="ECO:0000256" key="8">
    <source>
        <dbReference type="HAMAP-Rule" id="MF_01161"/>
    </source>
</evidence>
<gene>
    <name evidence="8 10" type="primary">tilS</name>
    <name evidence="10" type="ORF">Mrose_01660</name>
</gene>
<evidence type="ECO:0000313" key="10">
    <source>
        <dbReference type="EMBL" id="RIH86669.1"/>
    </source>
</evidence>
<dbReference type="GO" id="GO:0002100">
    <property type="term" value="P:tRNA wobble adenosine to inosine editing"/>
    <property type="evidence" value="ECO:0007669"/>
    <property type="project" value="InterPro"/>
</dbReference>
<dbReference type="InterPro" id="IPR012795">
    <property type="entry name" value="tRNA_Ile_lys_synt_N"/>
</dbReference>
<dbReference type="Gene3D" id="3.40.140.10">
    <property type="entry name" value="Cytidine Deaminase, domain 2"/>
    <property type="match status" value="1"/>
</dbReference>
<evidence type="ECO:0000313" key="11">
    <source>
        <dbReference type="Proteomes" id="UP000265341"/>
    </source>
</evidence>
<dbReference type="CDD" id="cd01285">
    <property type="entry name" value="nucleoside_deaminase"/>
    <property type="match status" value="1"/>
</dbReference>
<keyword evidence="8" id="KW-0963">Cytoplasm</keyword>
<feature type="domain" description="CMP/dCMP-type deaminase" evidence="9">
    <location>
        <begin position="372"/>
        <end position="511"/>
    </location>
</feature>
<dbReference type="CDD" id="cd01992">
    <property type="entry name" value="TilS_N"/>
    <property type="match status" value="1"/>
</dbReference>
<dbReference type="GO" id="GO:0008270">
    <property type="term" value="F:zinc ion binding"/>
    <property type="evidence" value="ECO:0007669"/>
    <property type="project" value="InterPro"/>
</dbReference>
<dbReference type="EMBL" id="QWLA01000027">
    <property type="protein sequence ID" value="RIH86669.1"/>
    <property type="molecule type" value="Genomic_DNA"/>
</dbReference>
<dbReference type="SUPFAM" id="SSF82829">
    <property type="entry name" value="MesJ substrate recognition domain-like"/>
    <property type="match status" value="1"/>
</dbReference>
<keyword evidence="2 8" id="KW-0819">tRNA processing</keyword>
<comment type="similarity">
    <text evidence="8">Belongs to the tRNA(Ile)-lysidine synthase family.</text>
</comment>
<dbReference type="RefSeq" id="WP_119277296.1">
    <property type="nucleotide sequence ID" value="NZ_QWLA01000027.1"/>
</dbReference>
<dbReference type="GO" id="GO:0032267">
    <property type="term" value="F:tRNA(Ile)-lysidine synthase activity"/>
    <property type="evidence" value="ECO:0007669"/>
    <property type="project" value="UniProtKB-EC"/>
</dbReference>
<dbReference type="PROSITE" id="PS00903">
    <property type="entry name" value="CYT_DCMP_DEAMINASES_1"/>
    <property type="match status" value="1"/>
</dbReference>
<dbReference type="InterPro" id="IPR016192">
    <property type="entry name" value="APOBEC/CMP_deaminase_Zn-bd"/>
</dbReference>
<organism evidence="10 11">
    <name type="scientific">Calidithermus roseus</name>
    <dbReference type="NCBI Taxonomy" id="1644118"/>
    <lineage>
        <taxon>Bacteria</taxon>
        <taxon>Thermotogati</taxon>
        <taxon>Deinococcota</taxon>
        <taxon>Deinococci</taxon>
        <taxon>Thermales</taxon>
        <taxon>Thermaceae</taxon>
        <taxon>Calidithermus</taxon>
    </lineage>
</organism>
<evidence type="ECO:0000256" key="6">
    <source>
        <dbReference type="ARBA" id="ARBA00022840"/>
    </source>
</evidence>
<evidence type="ECO:0000256" key="3">
    <source>
        <dbReference type="ARBA" id="ARBA00022723"/>
    </source>
</evidence>
<dbReference type="InterPro" id="IPR014729">
    <property type="entry name" value="Rossmann-like_a/b/a_fold"/>
</dbReference>
<evidence type="ECO:0000256" key="4">
    <source>
        <dbReference type="ARBA" id="ARBA00022741"/>
    </source>
</evidence>
<keyword evidence="1 8" id="KW-0436">Ligase</keyword>
<dbReference type="EC" id="6.3.4.19" evidence="8"/>
<dbReference type="PANTHER" id="PTHR43033">
    <property type="entry name" value="TRNA(ILE)-LYSIDINE SYNTHASE-RELATED"/>
    <property type="match status" value="1"/>
</dbReference>
<evidence type="ECO:0000256" key="2">
    <source>
        <dbReference type="ARBA" id="ARBA00022694"/>
    </source>
</evidence>
<dbReference type="PANTHER" id="PTHR43033:SF1">
    <property type="entry name" value="TRNA(ILE)-LYSIDINE SYNTHASE-RELATED"/>
    <property type="match status" value="1"/>
</dbReference>
<dbReference type="GO" id="GO:0052717">
    <property type="term" value="F:tRNA-specific adenosine-34 deaminase activity"/>
    <property type="evidence" value="ECO:0007669"/>
    <property type="project" value="UniProtKB-EC"/>
</dbReference>
<proteinExistence type="inferred from homology"/>
<accession>A0A399EU92</accession>
<dbReference type="PROSITE" id="PS51747">
    <property type="entry name" value="CYT_DCMP_DEAMINASES_2"/>
    <property type="match status" value="1"/>
</dbReference>
<name>A0A399EU92_9DEIN</name>
<sequence length="523" mass="58382">MTELLERLRHSLKPLPQEALLVAAVSGGGDSVALLHLLHALGRRVVVAHLDHALRPESAREAAWVAALAERLGMICESERVEVAEVARRRRCNLEATARELRYAFFARVARKHRAAAILTAHTQDDQAETLLWQLARGTGRATGIRQRQGKVLRPLLGFSRQELRDYLRALGEEWLEDPTNLDTALERNYLRHEVLPRLEARFPQSTAHLAQFALVQQGEDEALEAQAATRLLPDPRWPVAAFRVAPLLKTSPALRARALRQVLERLSIRPEGRLVEALERALQGRPQALPGGWLARRVEGSLFLIPPSPTLPLPPGFRAARPGDYLQRPFGKKRLVEFLAEQGVPPELKRVWPVRAEGSRVEEVGGLEPAGEERRWMAEALRLAREAGERGEVPIAAILVREGERLSAVPNRVEELQNAPAHAELLALRSASKHRGEKVLPGSTLYVTLEPCLMCYGAILEAQVSRVVYGSENLKAGAFTVHGVRPAMRWEGGWLERECSRLLRGFFARLRGQYLDEGESEP</sequence>